<dbReference type="Pfam" id="PF10708">
    <property type="entry name" value="DUF2510"/>
    <property type="match status" value="1"/>
</dbReference>
<sequence>MSDNNSSGAPERRSTHLEPEAPAEVVPPLTPPAGWYPDPHAPSAQRYWDGAQWTEHVAPAVTPGVGAAVGDEAAPMDAGPVIAAGAVPARRSVRKVRWWQRIGRRRPR</sequence>
<protein>
    <submittedName>
        <fullName evidence="3">DUF2510 domain-containing protein</fullName>
    </submittedName>
</protein>
<feature type="region of interest" description="Disordered" evidence="1">
    <location>
        <begin position="1"/>
        <end position="42"/>
    </location>
</feature>
<evidence type="ECO:0000313" key="4">
    <source>
        <dbReference type="Proteomes" id="UP000502498"/>
    </source>
</evidence>
<evidence type="ECO:0000259" key="2">
    <source>
        <dbReference type="Pfam" id="PF10708"/>
    </source>
</evidence>
<dbReference type="AlphaFoldDB" id="A0A7D4TID4"/>
<feature type="domain" description="DUF2510" evidence="2">
    <location>
        <begin position="33"/>
        <end position="63"/>
    </location>
</feature>
<dbReference type="RefSeq" id="WP_172991126.1">
    <property type="nucleotide sequence ID" value="NZ_CP054038.1"/>
</dbReference>
<feature type="compositionally biased region" description="Basic and acidic residues" evidence="1">
    <location>
        <begin position="10"/>
        <end position="19"/>
    </location>
</feature>
<evidence type="ECO:0000256" key="1">
    <source>
        <dbReference type="SAM" id="MobiDB-lite"/>
    </source>
</evidence>
<name>A0A7D4TID4_9MICO</name>
<reference evidence="3 4" key="1">
    <citation type="submission" date="2020-05" db="EMBL/GenBank/DDBJ databases">
        <title>Strain PA2F3 complete genome.</title>
        <authorList>
            <person name="Kim Y.-S."/>
            <person name="Kim S.-J."/>
            <person name="Jung H.-k."/>
            <person name="Kim S.-E."/>
            <person name="Kim K.-H."/>
        </authorList>
    </citation>
    <scope>NUCLEOTIDE SEQUENCE [LARGE SCALE GENOMIC DNA]</scope>
    <source>
        <strain evidence="3 4">PA2F3</strain>
    </source>
</reference>
<dbReference type="Proteomes" id="UP000502498">
    <property type="component" value="Chromosome"/>
</dbReference>
<organism evidence="3 4">
    <name type="scientific">Microbacterium hominis</name>
    <dbReference type="NCBI Taxonomy" id="162426"/>
    <lineage>
        <taxon>Bacteria</taxon>
        <taxon>Bacillati</taxon>
        <taxon>Actinomycetota</taxon>
        <taxon>Actinomycetes</taxon>
        <taxon>Micrococcales</taxon>
        <taxon>Microbacteriaceae</taxon>
        <taxon>Microbacterium</taxon>
    </lineage>
</organism>
<dbReference type="EMBL" id="CP054038">
    <property type="protein sequence ID" value="QKJ20701.1"/>
    <property type="molecule type" value="Genomic_DNA"/>
</dbReference>
<accession>A0A7D4TID4</accession>
<evidence type="ECO:0000313" key="3">
    <source>
        <dbReference type="EMBL" id="QKJ20701.1"/>
    </source>
</evidence>
<gene>
    <name evidence="3" type="ORF">HQM25_15965</name>
</gene>
<dbReference type="InterPro" id="IPR018929">
    <property type="entry name" value="DUF2510"/>
</dbReference>
<proteinExistence type="predicted"/>